<keyword evidence="2" id="KW-0813">Transport</keyword>
<feature type="domain" description="ABC transporter" evidence="10">
    <location>
        <begin position="338"/>
        <end position="571"/>
    </location>
</feature>
<proteinExistence type="predicted"/>
<evidence type="ECO:0000256" key="4">
    <source>
        <dbReference type="ARBA" id="ARBA00022692"/>
    </source>
</evidence>
<dbReference type="SMART" id="SM00382">
    <property type="entry name" value="AAA"/>
    <property type="match status" value="1"/>
</dbReference>
<dbReference type="GO" id="GO:0005524">
    <property type="term" value="F:ATP binding"/>
    <property type="evidence" value="ECO:0007669"/>
    <property type="project" value="UniProtKB-KW"/>
</dbReference>
<feature type="transmembrane region" description="Helical" evidence="9">
    <location>
        <begin position="60"/>
        <end position="78"/>
    </location>
</feature>
<dbReference type="InterPro" id="IPR017871">
    <property type="entry name" value="ABC_transporter-like_CS"/>
</dbReference>
<dbReference type="EC" id="3.6.3.-" evidence="12"/>
<dbReference type="GO" id="GO:0015421">
    <property type="term" value="F:ABC-type oligopeptide transporter activity"/>
    <property type="evidence" value="ECO:0007669"/>
    <property type="project" value="TreeGrafter"/>
</dbReference>
<keyword evidence="12" id="KW-0378">Hydrolase</keyword>
<evidence type="ECO:0000256" key="6">
    <source>
        <dbReference type="ARBA" id="ARBA00022840"/>
    </source>
</evidence>
<accession>A0A2X2WRN3</accession>
<dbReference type="SUPFAM" id="SSF90123">
    <property type="entry name" value="ABC transporter transmembrane region"/>
    <property type="match status" value="1"/>
</dbReference>
<protein>
    <submittedName>
        <fullName evidence="12">Transport protein, ATPase and permease</fullName>
        <ecNumber evidence="12">3.6.3.-</ecNumber>
    </submittedName>
</protein>
<dbReference type="FunFam" id="3.40.50.300:FF:000221">
    <property type="entry name" value="Multidrug ABC transporter ATP-binding protein"/>
    <property type="match status" value="1"/>
</dbReference>
<organism evidence="12 13">
    <name type="scientific">Enterocloster clostridioformis</name>
    <dbReference type="NCBI Taxonomy" id="1531"/>
    <lineage>
        <taxon>Bacteria</taxon>
        <taxon>Bacillati</taxon>
        <taxon>Bacillota</taxon>
        <taxon>Clostridia</taxon>
        <taxon>Lachnospirales</taxon>
        <taxon>Lachnospiraceae</taxon>
        <taxon>Enterocloster</taxon>
    </lineage>
</organism>
<dbReference type="SUPFAM" id="SSF52540">
    <property type="entry name" value="P-loop containing nucleoside triphosphate hydrolases"/>
    <property type="match status" value="1"/>
</dbReference>
<evidence type="ECO:0000256" key="3">
    <source>
        <dbReference type="ARBA" id="ARBA00022475"/>
    </source>
</evidence>
<dbReference type="InterPro" id="IPR039421">
    <property type="entry name" value="Type_1_exporter"/>
</dbReference>
<evidence type="ECO:0000256" key="9">
    <source>
        <dbReference type="SAM" id="Phobius"/>
    </source>
</evidence>
<dbReference type="InterPro" id="IPR003593">
    <property type="entry name" value="AAA+_ATPase"/>
</dbReference>
<feature type="transmembrane region" description="Helical" evidence="9">
    <location>
        <begin position="143"/>
        <end position="160"/>
    </location>
</feature>
<dbReference type="PANTHER" id="PTHR43394:SF1">
    <property type="entry name" value="ATP-BINDING CASSETTE SUB-FAMILY B MEMBER 10, MITOCHONDRIAL"/>
    <property type="match status" value="1"/>
</dbReference>
<feature type="transmembrane region" description="Helical" evidence="9">
    <location>
        <begin position="166"/>
        <end position="187"/>
    </location>
</feature>
<dbReference type="Pfam" id="PF00005">
    <property type="entry name" value="ABC_tran"/>
    <property type="match status" value="1"/>
</dbReference>
<dbReference type="GO" id="GO:0005886">
    <property type="term" value="C:plasma membrane"/>
    <property type="evidence" value="ECO:0007669"/>
    <property type="project" value="UniProtKB-SubCell"/>
</dbReference>
<dbReference type="PANTHER" id="PTHR43394">
    <property type="entry name" value="ATP-DEPENDENT PERMEASE MDL1, MITOCHONDRIAL"/>
    <property type="match status" value="1"/>
</dbReference>
<keyword evidence="3" id="KW-1003">Cell membrane</keyword>
<feature type="transmembrane region" description="Helical" evidence="9">
    <location>
        <begin position="268"/>
        <end position="291"/>
    </location>
</feature>
<feature type="transmembrane region" description="Helical" evidence="9">
    <location>
        <begin position="27"/>
        <end position="48"/>
    </location>
</feature>
<keyword evidence="13" id="KW-1185">Reference proteome</keyword>
<dbReference type="PROSITE" id="PS50929">
    <property type="entry name" value="ABC_TM1F"/>
    <property type="match status" value="1"/>
</dbReference>
<evidence type="ECO:0000256" key="1">
    <source>
        <dbReference type="ARBA" id="ARBA00004651"/>
    </source>
</evidence>
<dbReference type="Gene3D" id="3.40.50.300">
    <property type="entry name" value="P-loop containing nucleotide triphosphate hydrolases"/>
    <property type="match status" value="1"/>
</dbReference>
<dbReference type="RefSeq" id="WP_112483187.1">
    <property type="nucleotide sequence ID" value="NZ_JAIWZC010000001.1"/>
</dbReference>
<dbReference type="Gene3D" id="1.20.1560.10">
    <property type="entry name" value="ABC transporter type 1, transmembrane domain"/>
    <property type="match status" value="1"/>
</dbReference>
<comment type="subcellular location">
    <subcellularLocation>
        <location evidence="1">Cell membrane</location>
        <topology evidence="1">Multi-pass membrane protein</topology>
    </subcellularLocation>
</comment>
<keyword evidence="6" id="KW-0067">ATP-binding</keyword>
<evidence type="ECO:0000256" key="8">
    <source>
        <dbReference type="ARBA" id="ARBA00023136"/>
    </source>
</evidence>
<dbReference type="InterPro" id="IPR036640">
    <property type="entry name" value="ABC1_TM_sf"/>
</dbReference>
<reference evidence="12 13" key="1">
    <citation type="submission" date="2018-06" db="EMBL/GenBank/DDBJ databases">
        <authorList>
            <consortium name="Pathogen Informatics"/>
            <person name="Doyle S."/>
        </authorList>
    </citation>
    <scope>NUCLEOTIDE SEQUENCE [LARGE SCALE GENOMIC DNA]</scope>
    <source>
        <strain evidence="12 13">NCTC11224</strain>
    </source>
</reference>
<evidence type="ECO:0000256" key="7">
    <source>
        <dbReference type="ARBA" id="ARBA00022989"/>
    </source>
</evidence>
<dbReference type="EMBL" id="UAVW01000019">
    <property type="protein sequence ID" value="SQB16209.1"/>
    <property type="molecule type" value="Genomic_DNA"/>
</dbReference>
<keyword evidence="7 9" id="KW-1133">Transmembrane helix</keyword>
<dbReference type="InterPro" id="IPR003439">
    <property type="entry name" value="ABC_transporter-like_ATP-bd"/>
</dbReference>
<keyword evidence="4 9" id="KW-0812">Transmembrane</keyword>
<evidence type="ECO:0000313" key="12">
    <source>
        <dbReference type="EMBL" id="SQB16209.1"/>
    </source>
</evidence>
<dbReference type="InterPro" id="IPR027417">
    <property type="entry name" value="P-loop_NTPase"/>
</dbReference>
<dbReference type="PROSITE" id="PS00211">
    <property type="entry name" value="ABC_TRANSPORTER_1"/>
    <property type="match status" value="1"/>
</dbReference>
<sequence length="584" mass="63997">MKSKEPGAIRQLFMFVGSSKGKMKFSILMAVLGELFGMVPFLMLAMLADSLYSGTATTKDTVILAGIAALCQCIKTFLTWRSSLLSHRISFTILQNIREKIADKMAKVPMGVMLETPSGSFKNLIVDNVAKLEDSMAHFMPELPSHITAPLCSILLIFILDWRLGLASLITVPLGGLFFAAMMRGYASRMENYMCSANEMNSSLVEYVNGIQVIKAFNRSSSSYGQYSKAVNHFHDCTIEWWSECWLWNAAARAVLPSTLLGTLPIGALLFMNGSITLPVLMICLIVPLGFTGPLMKVSEAMEQVSMIKGNLEQVTAFLKTPELQRPADPVTLTEPTFEFSHVCFGYNKSEVLHDISFKTSPKSMTAIVGPSGSGKSTIAKLMAGFWDATSGTVLFGSQDIRNIPFEQLMGEISYVAQDNFLFDKTIRDNIRMGNPAATDEQIETVAKAANCHDFIMQLEKGYDTMAGDAGDRLSGGERQRITIARAMLKKASVVILDEATAYADPENEALIQEALSKLISGKTLIVVAHRLNTIRNADQILVVADGTIAGCGTQDELLENCPLYKKMWENYSDAVTSKTKGES</sequence>
<dbReference type="InterPro" id="IPR011527">
    <property type="entry name" value="ABC1_TM_dom"/>
</dbReference>
<evidence type="ECO:0000313" key="13">
    <source>
        <dbReference type="Proteomes" id="UP000251853"/>
    </source>
</evidence>
<feature type="domain" description="ABC transmembrane type-1" evidence="11">
    <location>
        <begin position="25"/>
        <end position="307"/>
    </location>
</feature>
<dbReference type="GO" id="GO:0016887">
    <property type="term" value="F:ATP hydrolysis activity"/>
    <property type="evidence" value="ECO:0007669"/>
    <property type="project" value="InterPro"/>
</dbReference>
<dbReference type="PROSITE" id="PS50893">
    <property type="entry name" value="ABC_TRANSPORTER_2"/>
    <property type="match status" value="1"/>
</dbReference>
<gene>
    <name evidence="12" type="ORF">NCTC11224_05312</name>
</gene>
<dbReference type="Pfam" id="PF00664">
    <property type="entry name" value="ABC_membrane"/>
    <property type="match status" value="1"/>
</dbReference>
<name>A0A2X2WRN3_9FIRM</name>
<evidence type="ECO:0000259" key="11">
    <source>
        <dbReference type="PROSITE" id="PS50929"/>
    </source>
</evidence>
<evidence type="ECO:0000259" key="10">
    <source>
        <dbReference type="PROSITE" id="PS50893"/>
    </source>
</evidence>
<dbReference type="AlphaFoldDB" id="A0A2X2WRN3"/>
<evidence type="ECO:0000256" key="2">
    <source>
        <dbReference type="ARBA" id="ARBA00022448"/>
    </source>
</evidence>
<dbReference type="Proteomes" id="UP000251853">
    <property type="component" value="Unassembled WGS sequence"/>
</dbReference>
<keyword evidence="5" id="KW-0547">Nucleotide-binding</keyword>
<keyword evidence="8 9" id="KW-0472">Membrane</keyword>
<evidence type="ECO:0000256" key="5">
    <source>
        <dbReference type="ARBA" id="ARBA00022741"/>
    </source>
</evidence>